<dbReference type="InterPro" id="IPR045034">
    <property type="entry name" value="O-acyltransferase_WSD1-like"/>
</dbReference>
<evidence type="ECO:0000256" key="7">
    <source>
        <dbReference type="ARBA" id="ARBA00022798"/>
    </source>
</evidence>
<evidence type="ECO:0000256" key="10">
    <source>
        <dbReference type="ARBA" id="ARBA00048109"/>
    </source>
</evidence>
<comment type="pathway">
    <text evidence="2">Lipid metabolism.</text>
</comment>
<evidence type="ECO:0000256" key="9">
    <source>
        <dbReference type="ARBA" id="ARBA00023315"/>
    </source>
</evidence>
<dbReference type="Pfam" id="PF06974">
    <property type="entry name" value="WS_DGAT_C"/>
    <property type="match status" value="1"/>
</dbReference>
<keyword evidence="7 11" id="KW-0319">Glycerol metabolism</keyword>
<dbReference type="EMBL" id="FMZE01000007">
    <property type="protein sequence ID" value="SDD34595.1"/>
    <property type="molecule type" value="Genomic_DNA"/>
</dbReference>
<evidence type="ECO:0000256" key="4">
    <source>
        <dbReference type="ARBA" id="ARBA00013244"/>
    </source>
</evidence>
<dbReference type="RefSeq" id="WP_091807362.1">
    <property type="nucleotide sequence ID" value="NZ_CP016353.1"/>
</dbReference>
<dbReference type="PANTHER" id="PTHR31650">
    <property type="entry name" value="O-ACYLTRANSFERASE (WSD1-LIKE) FAMILY PROTEIN"/>
    <property type="match status" value="1"/>
</dbReference>
<dbReference type="GO" id="GO:0005886">
    <property type="term" value="C:plasma membrane"/>
    <property type="evidence" value="ECO:0007669"/>
    <property type="project" value="TreeGrafter"/>
</dbReference>
<evidence type="ECO:0000313" key="12">
    <source>
        <dbReference type="EMBL" id="SDD34595.1"/>
    </source>
</evidence>
<keyword evidence="8 11" id="KW-0443">Lipid metabolism</keyword>
<dbReference type="InterPro" id="IPR014292">
    <property type="entry name" value="Acyl_transf_WS/DGAT"/>
</dbReference>
<dbReference type="UniPathway" id="UPA00282"/>
<dbReference type="InterPro" id="IPR023213">
    <property type="entry name" value="CAT-like_dom_sf"/>
</dbReference>
<dbReference type="EC" id="2.3.1.20" evidence="4 11"/>
<dbReference type="GO" id="GO:0051701">
    <property type="term" value="P:biological process involved in interaction with host"/>
    <property type="evidence" value="ECO:0007669"/>
    <property type="project" value="TreeGrafter"/>
</dbReference>
<evidence type="ECO:0000256" key="1">
    <source>
        <dbReference type="ARBA" id="ARBA00004771"/>
    </source>
</evidence>
<dbReference type="OrthoDB" id="9810950at2"/>
<organism evidence="12 13">
    <name type="scientific">Prauserella marina</name>
    <dbReference type="NCBI Taxonomy" id="530584"/>
    <lineage>
        <taxon>Bacteria</taxon>
        <taxon>Bacillati</taxon>
        <taxon>Actinomycetota</taxon>
        <taxon>Actinomycetes</taxon>
        <taxon>Pseudonocardiales</taxon>
        <taxon>Pseudonocardiaceae</taxon>
        <taxon>Prauserella</taxon>
    </lineage>
</organism>
<comment type="similarity">
    <text evidence="3 11">Belongs to the long-chain O-acyltransferase family.</text>
</comment>
<dbReference type="STRING" id="530584.SAMN05421630_107389"/>
<dbReference type="Gene3D" id="3.30.559.10">
    <property type="entry name" value="Chloramphenicol acetyltransferase-like domain"/>
    <property type="match status" value="1"/>
</dbReference>
<dbReference type="SUPFAM" id="SSF52777">
    <property type="entry name" value="CoA-dependent acyltransferases"/>
    <property type="match status" value="1"/>
</dbReference>
<protein>
    <recommendedName>
        <fullName evidence="4 11">Diacylglycerol O-acyltransferase</fullName>
        <ecNumber evidence="4 11">2.3.1.20</ecNumber>
    </recommendedName>
</protein>
<dbReference type="GO" id="GO:0071731">
    <property type="term" value="P:response to nitric oxide"/>
    <property type="evidence" value="ECO:0007669"/>
    <property type="project" value="TreeGrafter"/>
</dbReference>
<dbReference type="AlphaFoldDB" id="A0A1G6U219"/>
<keyword evidence="13" id="KW-1185">Reference proteome</keyword>
<keyword evidence="9 11" id="KW-0012">Acyltransferase</keyword>
<evidence type="ECO:0000256" key="11">
    <source>
        <dbReference type="RuleBase" id="RU361241"/>
    </source>
</evidence>
<dbReference type="InterPro" id="IPR004255">
    <property type="entry name" value="O-acyltransferase_WSD1_N"/>
</dbReference>
<dbReference type="GO" id="GO:0004144">
    <property type="term" value="F:diacylglycerol O-acyltransferase activity"/>
    <property type="evidence" value="ECO:0007669"/>
    <property type="project" value="UniProtKB-EC"/>
</dbReference>
<dbReference type="InterPro" id="IPR009721">
    <property type="entry name" value="O-acyltransferase_WSD1_C"/>
</dbReference>
<dbReference type="Proteomes" id="UP000199494">
    <property type="component" value="Unassembled WGS sequence"/>
</dbReference>
<keyword evidence="6 11" id="KW-0808">Transferase</keyword>
<sequence length="439" mass="47099">MPSDRLSALDIAFLCLEGEATPMHMGAVATFRPRGHVDPHRLRSLLAKRAAVIPKLGRRVRSTWPMFGGAQWEKDPDFEAERHIDVHRLCDLYEPDPLAEFASHWIAEPLDTNAPLWNMQIVTGLPGDEFAVLMKFHHALTDGAGAVEVGFGLLDDVAIPVQREVADGPRTPASPLDVLRSGASTAIGQAAESAGIARDVLRAARPYPISPTATVNSTSRKLGFVKIDLADIRYIRKAHGGTTNDVVLAVLAGALRDWMINRGQRADARSLRALVPVSLRGRDARNNGGNVLSGYLCELPVELDDPVDRLAAIRHSMDRNKKAGPSRGAGAIPILANRLPAGIHRLATRMAGMAAPLLFDTVVTNVPLPSRPMTLDGARLRGVYPIVPLAPHQSVGIAVSSYRNTLHIGLQVNGAAVPDIGSLSDAVTKSVAGLYQRCG</sequence>
<dbReference type="GO" id="GO:0001666">
    <property type="term" value="P:response to hypoxia"/>
    <property type="evidence" value="ECO:0007669"/>
    <property type="project" value="TreeGrafter"/>
</dbReference>
<gene>
    <name evidence="12" type="ORF">SAMN05421630_107389</name>
</gene>
<name>A0A1G6U219_9PSEU</name>
<comment type="catalytic activity">
    <reaction evidence="10 11">
        <text>an acyl-CoA + a 1,2-diacyl-sn-glycerol = a triacyl-sn-glycerol + CoA</text>
        <dbReference type="Rhea" id="RHEA:10868"/>
        <dbReference type="ChEBI" id="CHEBI:17815"/>
        <dbReference type="ChEBI" id="CHEBI:57287"/>
        <dbReference type="ChEBI" id="CHEBI:58342"/>
        <dbReference type="ChEBI" id="CHEBI:64615"/>
        <dbReference type="EC" id="2.3.1.20"/>
    </reaction>
</comment>
<accession>A0A1G6U219</accession>
<keyword evidence="5 11" id="KW-0444">Lipid biosynthesis</keyword>
<dbReference type="GO" id="GO:0019432">
    <property type="term" value="P:triglyceride biosynthetic process"/>
    <property type="evidence" value="ECO:0007669"/>
    <property type="project" value="UniProtKB-UniPathway"/>
</dbReference>
<evidence type="ECO:0000256" key="6">
    <source>
        <dbReference type="ARBA" id="ARBA00022679"/>
    </source>
</evidence>
<dbReference type="NCBIfam" id="TIGR02946">
    <property type="entry name" value="acyl_WS_DGAT"/>
    <property type="match status" value="1"/>
</dbReference>
<proteinExistence type="inferred from homology"/>
<evidence type="ECO:0000256" key="5">
    <source>
        <dbReference type="ARBA" id="ARBA00022516"/>
    </source>
</evidence>
<dbReference type="Pfam" id="PF03007">
    <property type="entry name" value="WS_DGAT_cat"/>
    <property type="match status" value="1"/>
</dbReference>
<evidence type="ECO:0000256" key="2">
    <source>
        <dbReference type="ARBA" id="ARBA00005189"/>
    </source>
</evidence>
<evidence type="ECO:0000256" key="8">
    <source>
        <dbReference type="ARBA" id="ARBA00023098"/>
    </source>
</evidence>
<evidence type="ECO:0000313" key="13">
    <source>
        <dbReference type="Proteomes" id="UP000199494"/>
    </source>
</evidence>
<dbReference type="GO" id="GO:0006071">
    <property type="term" value="P:glycerol metabolic process"/>
    <property type="evidence" value="ECO:0007669"/>
    <property type="project" value="UniProtKB-KW"/>
</dbReference>
<dbReference type="PANTHER" id="PTHR31650:SF1">
    <property type="entry name" value="WAX ESTER SYNTHASE_DIACYLGLYCEROL ACYLTRANSFERASE 4-RELATED"/>
    <property type="match status" value="1"/>
</dbReference>
<evidence type="ECO:0000256" key="3">
    <source>
        <dbReference type="ARBA" id="ARBA00009587"/>
    </source>
</evidence>
<reference evidence="12 13" key="1">
    <citation type="submission" date="2016-10" db="EMBL/GenBank/DDBJ databases">
        <authorList>
            <person name="de Groot N.N."/>
        </authorList>
    </citation>
    <scope>NUCLEOTIDE SEQUENCE [LARGE SCALE GENOMIC DNA]</scope>
    <source>
        <strain evidence="12 13">CGMCC 4.5506</strain>
    </source>
</reference>
<comment type="pathway">
    <text evidence="1 11">Glycerolipid metabolism; triacylglycerol biosynthesis.</text>
</comment>